<comment type="caution">
    <text evidence="6">The sequence shown here is derived from an EMBL/GenBank/DDBJ whole genome shotgun (WGS) entry which is preliminary data.</text>
</comment>
<dbReference type="SUPFAM" id="SSF48403">
    <property type="entry name" value="Ankyrin repeat"/>
    <property type="match status" value="1"/>
</dbReference>
<evidence type="ECO:0000256" key="1">
    <source>
        <dbReference type="ARBA" id="ARBA00022737"/>
    </source>
</evidence>
<feature type="domain" description="BTB" evidence="5">
    <location>
        <begin position="914"/>
        <end position="984"/>
    </location>
</feature>
<dbReference type="InterPro" id="IPR000210">
    <property type="entry name" value="BTB/POZ_dom"/>
</dbReference>
<dbReference type="InterPro" id="IPR011333">
    <property type="entry name" value="SKP1/BTB/POZ_sf"/>
</dbReference>
<keyword evidence="2" id="KW-0040">ANK repeat</keyword>
<dbReference type="InterPro" id="IPR051625">
    <property type="entry name" value="Signaling_Regulatory_Domain"/>
</dbReference>
<dbReference type="PROSITE" id="PS50088">
    <property type="entry name" value="ANK_REPEAT"/>
    <property type="match status" value="1"/>
</dbReference>
<feature type="repeat" description="RCC1" evidence="3">
    <location>
        <begin position="335"/>
        <end position="388"/>
    </location>
</feature>
<reference evidence="6 7" key="1">
    <citation type="submission" date="2024-02" db="EMBL/GenBank/DDBJ databases">
        <title>De novo assembly and annotation of 12 fungi associated with fruit tree decline syndrome in Ontario, Canada.</title>
        <authorList>
            <person name="Sulman M."/>
            <person name="Ellouze W."/>
            <person name="Ilyukhin E."/>
        </authorList>
    </citation>
    <scope>NUCLEOTIDE SEQUENCE [LARGE SCALE GENOMIC DNA]</scope>
    <source>
        <strain evidence="6 7">M97-236</strain>
    </source>
</reference>
<dbReference type="PANTHER" id="PTHR22872">
    <property type="entry name" value="BTK-BINDING PROTEIN-RELATED"/>
    <property type="match status" value="1"/>
</dbReference>
<keyword evidence="7" id="KW-1185">Reference proteome</keyword>
<dbReference type="Pfam" id="PF12796">
    <property type="entry name" value="Ank_2"/>
    <property type="match status" value="1"/>
</dbReference>
<dbReference type="Gene3D" id="1.25.40.20">
    <property type="entry name" value="Ankyrin repeat-containing domain"/>
    <property type="match status" value="1"/>
</dbReference>
<dbReference type="PANTHER" id="PTHR22872:SF2">
    <property type="entry name" value="INHIBITOR OF BRUTON TYROSINE KINASE"/>
    <property type="match status" value="1"/>
</dbReference>
<dbReference type="InterPro" id="IPR036770">
    <property type="entry name" value="Ankyrin_rpt-contain_sf"/>
</dbReference>
<dbReference type="SUPFAM" id="SSF54695">
    <property type="entry name" value="POZ domain"/>
    <property type="match status" value="1"/>
</dbReference>
<feature type="compositionally biased region" description="Basic residues" evidence="4">
    <location>
        <begin position="1633"/>
        <end position="1642"/>
    </location>
</feature>
<organism evidence="6 7">
    <name type="scientific">Nothophoma quercina</name>
    <dbReference type="NCBI Taxonomy" id="749835"/>
    <lineage>
        <taxon>Eukaryota</taxon>
        <taxon>Fungi</taxon>
        <taxon>Dikarya</taxon>
        <taxon>Ascomycota</taxon>
        <taxon>Pezizomycotina</taxon>
        <taxon>Dothideomycetes</taxon>
        <taxon>Pleosporomycetidae</taxon>
        <taxon>Pleosporales</taxon>
        <taxon>Pleosporineae</taxon>
        <taxon>Didymellaceae</taxon>
        <taxon>Nothophoma</taxon>
    </lineage>
</organism>
<dbReference type="Pfam" id="PF13540">
    <property type="entry name" value="RCC1_2"/>
    <property type="match status" value="1"/>
</dbReference>
<evidence type="ECO:0000313" key="7">
    <source>
        <dbReference type="Proteomes" id="UP001521222"/>
    </source>
</evidence>
<dbReference type="SMART" id="SM00225">
    <property type="entry name" value="BTB"/>
    <property type="match status" value="1"/>
</dbReference>
<evidence type="ECO:0000256" key="2">
    <source>
        <dbReference type="PROSITE-ProRule" id="PRU00023"/>
    </source>
</evidence>
<feature type="region of interest" description="Disordered" evidence="4">
    <location>
        <begin position="196"/>
        <end position="215"/>
    </location>
</feature>
<proteinExistence type="predicted"/>
<feature type="compositionally biased region" description="Low complexity" evidence="4">
    <location>
        <begin position="1583"/>
        <end position="1615"/>
    </location>
</feature>
<dbReference type="Proteomes" id="UP001521222">
    <property type="component" value="Unassembled WGS sequence"/>
</dbReference>
<feature type="compositionally biased region" description="Basic and acidic residues" evidence="4">
    <location>
        <begin position="1555"/>
        <end position="1581"/>
    </location>
</feature>
<feature type="compositionally biased region" description="Low complexity" evidence="4">
    <location>
        <begin position="1457"/>
        <end position="1469"/>
    </location>
</feature>
<evidence type="ECO:0000313" key="6">
    <source>
        <dbReference type="EMBL" id="KAL1604419.1"/>
    </source>
</evidence>
<dbReference type="InterPro" id="IPR000408">
    <property type="entry name" value="Reg_chr_condens"/>
</dbReference>
<feature type="repeat" description="RCC1" evidence="3">
    <location>
        <begin position="389"/>
        <end position="449"/>
    </location>
</feature>
<feature type="region of interest" description="Disordered" evidence="4">
    <location>
        <begin position="1155"/>
        <end position="1231"/>
    </location>
</feature>
<protein>
    <recommendedName>
        <fullName evidence="5">BTB domain-containing protein</fullName>
    </recommendedName>
</protein>
<dbReference type="InterPro" id="IPR009091">
    <property type="entry name" value="RCC1/BLIP-II"/>
</dbReference>
<evidence type="ECO:0000256" key="3">
    <source>
        <dbReference type="PROSITE-ProRule" id="PRU00235"/>
    </source>
</evidence>
<feature type="compositionally biased region" description="Pro residues" evidence="4">
    <location>
        <begin position="1376"/>
        <end position="1394"/>
    </location>
</feature>
<evidence type="ECO:0000259" key="5">
    <source>
        <dbReference type="PROSITE" id="PS50097"/>
    </source>
</evidence>
<dbReference type="Gene3D" id="2.130.10.30">
    <property type="entry name" value="Regulator of chromosome condensation 1/beta-lactamase-inhibitor protein II"/>
    <property type="match status" value="1"/>
</dbReference>
<dbReference type="InterPro" id="IPR002110">
    <property type="entry name" value="Ankyrin_rpt"/>
</dbReference>
<feature type="compositionally biased region" description="Low complexity" evidence="4">
    <location>
        <begin position="1426"/>
        <end position="1440"/>
    </location>
</feature>
<dbReference type="PROSITE" id="PS50012">
    <property type="entry name" value="RCC1_3"/>
    <property type="match status" value="2"/>
</dbReference>
<feature type="compositionally biased region" description="Basic and acidic residues" evidence="4">
    <location>
        <begin position="1520"/>
        <end position="1532"/>
    </location>
</feature>
<dbReference type="EMBL" id="JAKIXB020000011">
    <property type="protein sequence ID" value="KAL1604419.1"/>
    <property type="molecule type" value="Genomic_DNA"/>
</dbReference>
<feature type="repeat" description="ANK" evidence="2">
    <location>
        <begin position="124"/>
        <end position="149"/>
    </location>
</feature>
<keyword evidence="1" id="KW-0677">Repeat</keyword>
<feature type="region of interest" description="Disordered" evidence="4">
    <location>
        <begin position="1520"/>
        <end position="1672"/>
    </location>
</feature>
<feature type="region of interest" description="Disordered" evidence="4">
    <location>
        <begin position="1297"/>
        <end position="1470"/>
    </location>
</feature>
<evidence type="ECO:0000256" key="4">
    <source>
        <dbReference type="SAM" id="MobiDB-lite"/>
    </source>
</evidence>
<sequence>MSGYLWKYYLEDDVDNFRSVVASTTQSRVGAQKTYIGWQSGGNNAAVNSSPGSYNASPMLGAKGRKTAMGAGVTLSRSDINSRDSAGLTILHHVASSTSENAVEFAQILLEHQWTDLYIQDAENGWTPLHRAFYFGNIAIARLILNRDSKDILGQGHGGFNQHARGLVKIKDKEGYGPLDLFSMTIKDRTLRPEEAPMFDSDSDDEMAHGDSGDMEDELRKRLITPTTLLGGDEVYTFGSNKNVTLGFGDQDDRAFPERVVLRRPDHLLRRFHKEDRERQNQFWATLGVPVQDAGTQTPKGPVDLPIHIRNTPIVVQDVQMSKLHTAVLTTDPVSNLYMCGHGTGGRLGIGTETTSYQFTCVEGGGLNQRKVAAVALGQNHTLAITDEGEIFSWGNNAFGQLGYSLPKPSIKDEDPISTIPLQIFGPLKREAVIGIAASRIHSVVHSATSLYTFGKNEGQLGIVDSDARSLDMQVTPRKIAASLFSSPIASVSAIDGASICMLENREVWVFANYGYSKLNFALDGFTSNFLKESWLTTKYDTAPNRIQKITSGGDTICALSTSGEVFTVAVSRRSDGSQDTSTSTTNPKQIRKALSTPYRIWSSKKSHMAARDVDVDQDGSIILTTEAGTVWRRTRRATIKSANTTAAAELKPKDYKFQRVSGLTRVVAVRASAYGAYAAVRKDCDVTRNQIGVDEPGLWEDLAPLLSFYDLNQYEEASDDEEPVPRYWNRPGQAQSLHKRVLKSKDIEKEVSEVLKQASMTSENTYDMVIGSTLSDVRLPVHEFIMSGRSRVFRDAMLDFRLKNSELVISELLTISMDGDTTLVMFQGLDFLTIFDLVLYAYTDSIVDFWNVTRHAPSLAFRYRSVRTELMKVASRLELRQLEPAVRQMVNPRRSLHVDLELAIKESSFFESGDVVVDLADGEMLLHSDIVCQRCPFFEGLFRGRAGGQWLSGRREGSAPVHIDLTNVETHLFELVVRHLYTDAGEEIFDDVTSEDLNDLLALDELLDHVMDVMSVANELMLDRLSQICQRFIGRYVNARNVCSLLTAVAPSSVAEFKDAALEYVCLSLEAVMQNGSLDELDDDLLHELNQVARENQLAYLPFARSGRAEALLFEQYPELAERIERGKRAKIDAIVLSNKYASADTPSASFRAQSLEEVSASPLRQRNRRRTSNHARVEAKSPALTPQLKGKNSAADLMFEMSDGEDEDGSLEKIKPPKFTNGSELHTDQIVGTPDSPWPAAVKQRQSTLQGNIEDGFISPSSLPPSALSGTRTPNQPWGTAPLASSKLDLKDIMAQTSSDKPSGLALGLAREERERAHAAQPKMSQKERKKLQQAQQQGLKIEAVQPAPPAVSPWQAASYRKPSANQILAPSTATPPPQQVPSQPSPQPSPQPSRAQSTPQLTMRQTIAKGKGKGKGKDKDANAQEASSPSRPAASERGMSVSNTPIPVPMSVRHLPLPSHSPTSPSQNLSMMEILSLQEAEKTSIRDAAAKRSLEEIQQEQEFQQWWEAESKRAIQEEEQAKRAAERAAKAAGRTRGKGRGGGHASASADAKPAKGKDGKKEKKVGEAADGQRKEKTIQKPRAPKAQLPKPPAADTQPAAAAAQTPNPEAPAFVPPAGPKADSGANSSRNRSRGGHRGGRGSAAGARVGRPSGPPRDVQSAPAASAQHA</sequence>
<feature type="region of interest" description="Disordered" evidence="4">
    <location>
        <begin position="1255"/>
        <end position="1285"/>
    </location>
</feature>
<feature type="compositionally biased region" description="Low complexity" evidence="4">
    <location>
        <begin position="1261"/>
        <end position="1271"/>
    </location>
</feature>
<dbReference type="SUPFAM" id="SSF50985">
    <property type="entry name" value="RCC1/BLIP-II"/>
    <property type="match status" value="1"/>
</dbReference>
<gene>
    <name evidence="6" type="ORF">SLS59_004217</name>
</gene>
<name>A0ABR3RIZ8_9PLEO</name>
<dbReference type="PROSITE" id="PS50297">
    <property type="entry name" value="ANK_REP_REGION"/>
    <property type="match status" value="1"/>
</dbReference>
<dbReference type="PROSITE" id="PS50097">
    <property type="entry name" value="BTB"/>
    <property type="match status" value="1"/>
</dbReference>
<dbReference type="Gene3D" id="3.30.710.10">
    <property type="entry name" value="Potassium Channel Kv1.1, Chain A"/>
    <property type="match status" value="2"/>
</dbReference>
<accession>A0ABR3RIZ8</accession>
<dbReference type="SMART" id="SM00248">
    <property type="entry name" value="ANK"/>
    <property type="match status" value="2"/>
</dbReference>